<evidence type="ECO:0000256" key="1">
    <source>
        <dbReference type="SAM" id="MobiDB-lite"/>
    </source>
</evidence>
<sequence length="340" mass="36500">MHISMHVRLQTTEQTGESPRPWSTRSPSAEILFLFLVSRACLIGSSPCKSQHLGAGKTLPEEAVTNGHRFTPRQREIGPPGSDQSRAKRRHAQNTAVSDYPCLRVLAGIHDFGNFLPCVDPDAPLGHGEVKLASVSIPLFKPEKMALSRASQLFSASGLAAAALSFCGGWYCRQTLSGVSRPSPRAPPPRSSFSASSSSSASSLQAPFSQGTREGSRRGPSGGHGLLVTRRIIVPLQEVNEFATFLNALAGYNTQQSGFLSHSIYVHEVVSSASSRDEGNGVVALEILMFEEWADPLAAKAALTCAEIKNSLEQAKKRGWDLRGEVWVGLSGADAHRQEA</sequence>
<evidence type="ECO:0000313" key="3">
    <source>
        <dbReference type="Proteomes" id="UP000028828"/>
    </source>
</evidence>
<evidence type="ECO:0000313" key="2">
    <source>
        <dbReference type="EMBL" id="KFG43020.1"/>
    </source>
</evidence>
<feature type="region of interest" description="Disordered" evidence="1">
    <location>
        <begin position="178"/>
        <end position="223"/>
    </location>
</feature>
<reference evidence="2 3" key="1">
    <citation type="submission" date="2014-03" db="EMBL/GenBank/DDBJ databases">
        <authorList>
            <person name="Sibley D."/>
            <person name="Venepally P."/>
            <person name="Karamycheva S."/>
            <person name="Hadjithomas M."/>
            <person name="Khan A."/>
            <person name="Brunk B."/>
            <person name="Roos D."/>
            <person name="Caler E."/>
            <person name="Lorenzi H."/>
        </authorList>
    </citation>
    <scope>NUCLEOTIDE SEQUENCE [LARGE SCALE GENOMIC DNA]</scope>
    <source>
        <strain evidence="3">p89</strain>
    </source>
</reference>
<protein>
    <submittedName>
        <fullName evidence="2">Uncharacterized protein</fullName>
    </submittedName>
</protein>
<feature type="region of interest" description="Disordered" evidence="1">
    <location>
        <begin position="1"/>
        <end position="25"/>
    </location>
</feature>
<feature type="compositionally biased region" description="Low complexity" evidence="1">
    <location>
        <begin position="191"/>
        <end position="203"/>
    </location>
</feature>
<feature type="compositionally biased region" description="Polar residues" evidence="1">
    <location>
        <begin position="204"/>
        <end position="213"/>
    </location>
</feature>
<feature type="region of interest" description="Disordered" evidence="1">
    <location>
        <begin position="53"/>
        <end position="93"/>
    </location>
</feature>
<proteinExistence type="predicted"/>
<feature type="compositionally biased region" description="Polar residues" evidence="1">
    <location>
        <begin position="9"/>
        <end position="25"/>
    </location>
</feature>
<dbReference type="AlphaFoldDB" id="A0A086KF52"/>
<dbReference type="EMBL" id="AEYI02000976">
    <property type="protein sequence ID" value="KFG43020.1"/>
    <property type="molecule type" value="Genomic_DNA"/>
</dbReference>
<dbReference type="Proteomes" id="UP000028828">
    <property type="component" value="Unassembled WGS sequence"/>
</dbReference>
<name>A0A086KF52_TOXGO</name>
<dbReference type="OrthoDB" id="10429759at2759"/>
<organism evidence="2 3">
    <name type="scientific">Toxoplasma gondii p89</name>
    <dbReference type="NCBI Taxonomy" id="943119"/>
    <lineage>
        <taxon>Eukaryota</taxon>
        <taxon>Sar</taxon>
        <taxon>Alveolata</taxon>
        <taxon>Apicomplexa</taxon>
        <taxon>Conoidasida</taxon>
        <taxon>Coccidia</taxon>
        <taxon>Eucoccidiorida</taxon>
        <taxon>Eimeriorina</taxon>
        <taxon>Sarcocystidae</taxon>
        <taxon>Toxoplasma</taxon>
    </lineage>
</organism>
<gene>
    <name evidence="2" type="ORF">TGP89_224820</name>
</gene>
<accession>A0A086KF52</accession>
<dbReference type="VEuPathDB" id="ToxoDB:TGP89_224820"/>
<comment type="caution">
    <text evidence="2">The sequence shown here is derived from an EMBL/GenBank/DDBJ whole genome shotgun (WGS) entry which is preliminary data.</text>
</comment>